<proteinExistence type="predicted"/>
<dbReference type="NCBIfam" id="NF033547">
    <property type="entry name" value="transpos_IS1595"/>
    <property type="match status" value="1"/>
</dbReference>
<evidence type="ECO:0000256" key="1">
    <source>
        <dbReference type="SAM" id="MobiDB-lite"/>
    </source>
</evidence>
<comment type="caution">
    <text evidence="3">The sequence shown here is derived from an EMBL/GenBank/DDBJ whole genome shotgun (WGS) entry which is preliminary data.</text>
</comment>
<dbReference type="Pfam" id="PF12760">
    <property type="entry name" value="Zn_ribbon_IS1595"/>
    <property type="match status" value="1"/>
</dbReference>
<evidence type="ECO:0000259" key="2">
    <source>
        <dbReference type="SMART" id="SM01126"/>
    </source>
</evidence>
<organism evidence="3">
    <name type="scientific">Caldilineaceae bacterium SB0664_bin_27</name>
    <dbReference type="NCBI Taxonomy" id="2605260"/>
    <lineage>
        <taxon>Bacteria</taxon>
        <taxon>Bacillati</taxon>
        <taxon>Chloroflexota</taxon>
        <taxon>Caldilineae</taxon>
        <taxon>Caldilineales</taxon>
        <taxon>Caldilineaceae</taxon>
    </lineage>
</organism>
<dbReference type="Pfam" id="PF12762">
    <property type="entry name" value="DDE_Tnp_IS1595"/>
    <property type="match status" value="1"/>
</dbReference>
<dbReference type="InterPro" id="IPR053164">
    <property type="entry name" value="IS1016-like_transposase"/>
</dbReference>
<dbReference type="SMART" id="SM01126">
    <property type="entry name" value="DDE_Tnp_IS1595"/>
    <property type="match status" value="1"/>
</dbReference>
<dbReference type="InterPro" id="IPR024445">
    <property type="entry name" value="Tnp_ISXO2-like"/>
</dbReference>
<protein>
    <submittedName>
        <fullName evidence="3">IS1595 family transposase</fullName>
    </submittedName>
</protein>
<dbReference type="EMBL" id="VXRG01000056">
    <property type="protein sequence ID" value="MXY93093.1"/>
    <property type="molecule type" value="Genomic_DNA"/>
</dbReference>
<feature type="region of interest" description="Disordered" evidence="1">
    <location>
        <begin position="144"/>
        <end position="167"/>
    </location>
</feature>
<feature type="domain" description="ISXO2-like transposase" evidence="2">
    <location>
        <begin position="128"/>
        <end position="274"/>
    </location>
</feature>
<name>A0A6B0YQA0_9CHLR</name>
<reference evidence="3" key="1">
    <citation type="submission" date="2019-09" db="EMBL/GenBank/DDBJ databases">
        <title>Characterisation of the sponge microbiome using genome-centric metagenomics.</title>
        <authorList>
            <person name="Engelberts J.P."/>
            <person name="Robbins S.J."/>
            <person name="De Goeij J.M."/>
            <person name="Aranda M."/>
            <person name="Bell S.C."/>
            <person name="Webster N.S."/>
        </authorList>
    </citation>
    <scope>NUCLEOTIDE SEQUENCE</scope>
    <source>
        <strain evidence="3">SB0664_bin_27</strain>
    </source>
</reference>
<dbReference type="InterPro" id="IPR024442">
    <property type="entry name" value="Transposase_Zn_ribbon"/>
</dbReference>
<dbReference type="PANTHER" id="PTHR47163:SF2">
    <property type="entry name" value="SI:DKEY-17M8.2"/>
    <property type="match status" value="1"/>
</dbReference>
<accession>A0A6B0YQA0</accession>
<dbReference type="AlphaFoldDB" id="A0A6B0YQA0"/>
<evidence type="ECO:0000313" key="3">
    <source>
        <dbReference type="EMBL" id="MXY93093.1"/>
    </source>
</evidence>
<feature type="compositionally biased region" description="Basic residues" evidence="1">
    <location>
        <begin position="145"/>
        <end position="155"/>
    </location>
</feature>
<sequence>MKTSMSLYEFLKEYPDEAAAATFFERRRWGDSPQCPHCESQSTSRIKNGKPMPHRCRDCRKHFSVRTGTLMERSKITLHQWLMAIWMLHTARKGVSSVQMAKTLGISQQSAWFLQHRIREAMQDGGGLLGGAVEVDETYIGGKEKNKHARKRKKVGGGPAGKKPVLGMRSRADGTVKAAPIKSPSRKVLQGAIARHTEPGATVYTDQYPAYKNMKNRKHFRVAHSAGEYVRGQAHTNGIESFWALLKRGYMGTHHWMSFKHLHRYVAEFAHRHNAGEGNTPDVLGATFEGMIGKRLTYKELTASEAG</sequence>
<dbReference type="PANTHER" id="PTHR47163">
    <property type="entry name" value="DDE_TNP_IS1595 DOMAIN-CONTAINING PROTEIN"/>
    <property type="match status" value="1"/>
</dbReference>
<gene>
    <name evidence="3" type="ORF">F4Y42_06530</name>
</gene>